<dbReference type="CDD" id="cd00093">
    <property type="entry name" value="HTH_XRE"/>
    <property type="match status" value="1"/>
</dbReference>
<dbReference type="InterPro" id="IPR001387">
    <property type="entry name" value="Cro/C1-type_HTH"/>
</dbReference>
<organism evidence="2 3">
    <name type="scientific">Rhodanobacter thiooxydans</name>
    <dbReference type="NCBI Taxonomy" id="416169"/>
    <lineage>
        <taxon>Bacteria</taxon>
        <taxon>Pseudomonadati</taxon>
        <taxon>Pseudomonadota</taxon>
        <taxon>Gammaproteobacteria</taxon>
        <taxon>Lysobacterales</taxon>
        <taxon>Rhodanobacteraceae</taxon>
        <taxon>Rhodanobacter</taxon>
    </lineage>
</organism>
<dbReference type="SUPFAM" id="SSF47413">
    <property type="entry name" value="lambda repressor-like DNA-binding domains"/>
    <property type="match status" value="1"/>
</dbReference>
<gene>
    <name evidence="2" type="ORF">RHOFW104T7_16065</name>
</gene>
<dbReference type="AlphaFoldDB" id="A0A154QFQ3"/>
<dbReference type="GO" id="GO:0003677">
    <property type="term" value="F:DNA binding"/>
    <property type="evidence" value="ECO:0007669"/>
    <property type="project" value="InterPro"/>
</dbReference>
<name>A0A154QFQ3_9GAMM</name>
<dbReference type="EMBL" id="LVJS01000051">
    <property type="protein sequence ID" value="KZC23058.1"/>
    <property type="molecule type" value="Genomic_DNA"/>
</dbReference>
<dbReference type="RefSeq" id="WP_008437474.1">
    <property type="nucleotide sequence ID" value="NZ_LVJS01000051.1"/>
</dbReference>
<dbReference type="PROSITE" id="PS50943">
    <property type="entry name" value="HTH_CROC1"/>
    <property type="match status" value="1"/>
</dbReference>
<accession>A0A154QFQ3</accession>
<dbReference type="InterPro" id="IPR010982">
    <property type="entry name" value="Lambda_DNA-bd_dom_sf"/>
</dbReference>
<comment type="caution">
    <text evidence="2">The sequence shown here is derived from an EMBL/GenBank/DDBJ whole genome shotgun (WGS) entry which is preliminary data.</text>
</comment>
<evidence type="ECO:0000313" key="2">
    <source>
        <dbReference type="EMBL" id="KZC23058.1"/>
    </source>
</evidence>
<evidence type="ECO:0000259" key="1">
    <source>
        <dbReference type="PROSITE" id="PS50943"/>
    </source>
</evidence>
<sequence length="104" mass="11472">MPKRTPPIFPAAAERLTALGARLRAARLRRRMTQAALAARADVSLPTLRKLEQGEGSSSLATLLRAMEVLGLDHDIDLLAKEDELGRRLQDIRQVGAPRGRRKP</sequence>
<dbReference type="eggNOG" id="COG1426">
    <property type="taxonomic scope" value="Bacteria"/>
</dbReference>
<evidence type="ECO:0000313" key="3">
    <source>
        <dbReference type="Proteomes" id="UP000076131"/>
    </source>
</evidence>
<dbReference type="Pfam" id="PF13560">
    <property type="entry name" value="HTH_31"/>
    <property type="match status" value="1"/>
</dbReference>
<dbReference type="Gene3D" id="1.10.260.40">
    <property type="entry name" value="lambda repressor-like DNA-binding domains"/>
    <property type="match status" value="1"/>
</dbReference>
<dbReference type="Proteomes" id="UP000076131">
    <property type="component" value="Unassembled WGS sequence"/>
</dbReference>
<reference evidence="2 3" key="1">
    <citation type="journal article" date="2016" name="MBio">
        <title>Lateral Gene Transfer in a Heavy Metal-Contaminated-Groundwater Microbial Community.</title>
        <authorList>
            <person name="Hemme C.L."/>
            <person name="Green S.J."/>
            <person name="Rishishwar L."/>
            <person name="Prakash O."/>
            <person name="Pettenato A."/>
            <person name="Chakraborty R."/>
            <person name="Deutschbauer A.M."/>
            <person name="Van Nostrand J.D."/>
            <person name="Wu L."/>
            <person name="He Z."/>
            <person name="Jordan I.K."/>
            <person name="Hazen T.C."/>
            <person name="Arkin A.P."/>
            <person name="Kostka J.E."/>
            <person name="Zhou J."/>
        </authorList>
    </citation>
    <scope>NUCLEOTIDE SEQUENCE [LARGE SCALE GENOMIC DNA]</scope>
    <source>
        <strain evidence="2 3">FW104-T7</strain>
    </source>
</reference>
<dbReference type="STRING" id="416169.RHOFW104T7_16065"/>
<keyword evidence="3" id="KW-1185">Reference proteome</keyword>
<dbReference type="SMART" id="SM00530">
    <property type="entry name" value="HTH_XRE"/>
    <property type="match status" value="1"/>
</dbReference>
<feature type="domain" description="HTH cro/C1-type" evidence="1">
    <location>
        <begin position="23"/>
        <end position="78"/>
    </location>
</feature>
<proteinExistence type="predicted"/>
<protein>
    <submittedName>
        <fullName evidence="2">Transcriptional regulator</fullName>
    </submittedName>
</protein>